<dbReference type="InterPro" id="IPR045584">
    <property type="entry name" value="Pilin-like"/>
</dbReference>
<sequence>AHKRECFPPISDSSARKCKRVLLHFARPTSPVKKGTAGYTVIELFIVVAIISLLASIIMAVFATTQQKTRDTRRIADVDSIRKSLALYATNGGVYPVATTKTVLDSNSSVITALVEDNAISTAPQDPLDPLYQYEYITDAAGTTYTLFFCLETNTINGYSKGCVNTLIP</sequence>
<dbReference type="InterPro" id="IPR000983">
    <property type="entry name" value="Bac_GSPG_pilin"/>
</dbReference>
<evidence type="ECO:0000313" key="4">
    <source>
        <dbReference type="Proteomes" id="UP000034120"/>
    </source>
</evidence>
<evidence type="ECO:0000313" key="3">
    <source>
        <dbReference type="EMBL" id="KKW17566.1"/>
    </source>
</evidence>
<dbReference type="GO" id="GO:0015627">
    <property type="term" value="C:type II protein secretion system complex"/>
    <property type="evidence" value="ECO:0007669"/>
    <property type="project" value="InterPro"/>
</dbReference>
<dbReference type="GO" id="GO:0015628">
    <property type="term" value="P:protein secretion by the type II secretion system"/>
    <property type="evidence" value="ECO:0007669"/>
    <property type="project" value="InterPro"/>
</dbReference>
<reference evidence="3 4" key="1">
    <citation type="journal article" date="2015" name="Nature">
        <title>rRNA introns, odd ribosomes, and small enigmatic genomes across a large radiation of phyla.</title>
        <authorList>
            <person name="Brown C.T."/>
            <person name="Hug L.A."/>
            <person name="Thomas B.C."/>
            <person name="Sharon I."/>
            <person name="Castelle C.J."/>
            <person name="Singh A."/>
            <person name="Wilkins M.J."/>
            <person name="Williams K.H."/>
            <person name="Banfield J.F."/>
        </authorList>
    </citation>
    <scope>NUCLEOTIDE SEQUENCE [LARGE SCALE GENOMIC DNA]</scope>
</reference>
<organism evidence="3 4">
    <name type="scientific">Candidatus Kaiserbacteria bacterium GW2011_GWB1_50_17</name>
    <dbReference type="NCBI Taxonomy" id="1618673"/>
    <lineage>
        <taxon>Bacteria</taxon>
        <taxon>Candidatus Kaiseribacteriota</taxon>
    </lineage>
</organism>
<dbReference type="PRINTS" id="PR00813">
    <property type="entry name" value="BCTERIALGSPG"/>
</dbReference>
<protein>
    <submittedName>
        <fullName evidence="3">Type II secretion system protein G</fullName>
    </submittedName>
</protein>
<feature type="transmembrane region" description="Helical" evidence="2">
    <location>
        <begin position="37"/>
        <end position="64"/>
    </location>
</feature>
<keyword evidence="2" id="KW-0472">Membrane</keyword>
<gene>
    <name evidence="3" type="ORF">UY57_C0015G0001</name>
</gene>
<dbReference type="Proteomes" id="UP000034120">
    <property type="component" value="Unassembled WGS sequence"/>
</dbReference>
<proteinExistence type="predicted"/>
<dbReference type="SUPFAM" id="SSF54523">
    <property type="entry name" value="Pili subunits"/>
    <property type="match status" value="1"/>
</dbReference>
<dbReference type="EMBL" id="LCQM01000015">
    <property type="protein sequence ID" value="KKW17566.1"/>
    <property type="molecule type" value="Genomic_DNA"/>
</dbReference>
<keyword evidence="2" id="KW-1133">Transmembrane helix</keyword>
<accession>A0A0G1WFJ7</accession>
<dbReference type="Gene3D" id="3.30.700.10">
    <property type="entry name" value="Glycoprotein, Type 4 Pilin"/>
    <property type="match status" value="1"/>
</dbReference>
<feature type="non-terminal residue" evidence="3">
    <location>
        <position position="1"/>
    </location>
</feature>
<evidence type="ECO:0000256" key="1">
    <source>
        <dbReference type="ARBA" id="ARBA00022481"/>
    </source>
</evidence>
<name>A0A0G1WFJ7_9BACT</name>
<comment type="caution">
    <text evidence="3">The sequence shown here is derived from an EMBL/GenBank/DDBJ whole genome shotgun (WGS) entry which is preliminary data.</text>
</comment>
<evidence type="ECO:0000256" key="2">
    <source>
        <dbReference type="SAM" id="Phobius"/>
    </source>
</evidence>
<keyword evidence="2" id="KW-0812">Transmembrane</keyword>
<keyword evidence="1" id="KW-0488">Methylation</keyword>
<dbReference type="AlphaFoldDB" id="A0A0G1WFJ7"/>